<keyword evidence="5" id="KW-1185">Reference proteome</keyword>
<feature type="domain" description="SH3b" evidence="3">
    <location>
        <begin position="112"/>
        <end position="165"/>
    </location>
</feature>
<feature type="region of interest" description="Disordered" evidence="1">
    <location>
        <begin position="46"/>
        <end position="130"/>
    </location>
</feature>
<dbReference type="AlphaFoldDB" id="A0A975Y4K0"/>
<dbReference type="InterPro" id="IPR003646">
    <property type="entry name" value="SH3-like_bac-type"/>
</dbReference>
<dbReference type="KEGG" id="rsin:B6N60_01936"/>
<sequence length="181" mass="18777">MLSGCLKFIIGVFLAMVVLLAGGVTVALYFMNRTAIPPAKPMFANDYPAQPKKPKGAVAKNPPSPKPEATAASSPSPSPSPITEPSPSPSPSPSPDALPPGAYRGQVTWPQGLSLRSEPKSDAERVGGVGGNQKIIVLEASADQAWLKIQVEGGTQTGWVKAGNIQKLDEQPEPAGVTGDR</sequence>
<evidence type="ECO:0000313" key="4">
    <source>
        <dbReference type="EMBL" id="QXE23247.1"/>
    </source>
</evidence>
<keyword evidence="2" id="KW-0812">Transmembrane</keyword>
<dbReference type="EMBL" id="CP021056">
    <property type="protein sequence ID" value="QXE23247.1"/>
    <property type="molecule type" value="Genomic_DNA"/>
</dbReference>
<accession>A0A975Y4K0</accession>
<dbReference type="Gene3D" id="2.30.30.40">
    <property type="entry name" value="SH3 Domains"/>
    <property type="match status" value="1"/>
</dbReference>
<reference evidence="4" key="1">
    <citation type="submission" date="2017-04" db="EMBL/GenBank/DDBJ databases">
        <title>Genome deletions in a multicellular cyanobacterial endosymbiont for morphological adaptation in marine diatoms.</title>
        <authorList>
            <person name="Wang Y."/>
            <person name="Gao H."/>
            <person name="Li R."/>
            <person name="Xu X."/>
        </authorList>
    </citation>
    <scope>NUCLEOTIDE SEQUENCE</scope>
    <source>
        <strain evidence="4">FACHB 800</strain>
    </source>
</reference>
<feature type="compositionally biased region" description="Pro residues" evidence="1">
    <location>
        <begin position="76"/>
        <end position="98"/>
    </location>
</feature>
<gene>
    <name evidence="4" type="ORF">B6N60_01936</name>
</gene>
<keyword evidence="2" id="KW-0472">Membrane</keyword>
<evidence type="ECO:0000256" key="2">
    <source>
        <dbReference type="SAM" id="Phobius"/>
    </source>
</evidence>
<evidence type="ECO:0000313" key="5">
    <source>
        <dbReference type="Proteomes" id="UP000683511"/>
    </source>
</evidence>
<keyword evidence="2" id="KW-1133">Transmembrane helix</keyword>
<name>A0A975Y4K0_9NOST</name>
<evidence type="ECO:0000256" key="1">
    <source>
        <dbReference type="SAM" id="MobiDB-lite"/>
    </source>
</evidence>
<organism evidence="4 5">
    <name type="scientific">Richelia sinica FACHB-800</name>
    <dbReference type="NCBI Taxonomy" id="1357546"/>
    <lineage>
        <taxon>Bacteria</taxon>
        <taxon>Bacillati</taxon>
        <taxon>Cyanobacteriota</taxon>
        <taxon>Cyanophyceae</taxon>
        <taxon>Nostocales</taxon>
        <taxon>Nostocaceae</taxon>
        <taxon>Richelia</taxon>
    </lineage>
</organism>
<feature type="transmembrane region" description="Helical" evidence="2">
    <location>
        <begin position="6"/>
        <end position="30"/>
    </location>
</feature>
<dbReference type="Pfam" id="PF08239">
    <property type="entry name" value="SH3_3"/>
    <property type="match status" value="1"/>
</dbReference>
<evidence type="ECO:0000259" key="3">
    <source>
        <dbReference type="Pfam" id="PF08239"/>
    </source>
</evidence>
<proteinExistence type="predicted"/>
<dbReference type="Proteomes" id="UP000683511">
    <property type="component" value="Chromosome"/>
</dbReference>
<protein>
    <recommendedName>
        <fullName evidence="3">SH3b domain-containing protein</fullName>
    </recommendedName>
</protein>